<protein>
    <recommendedName>
        <fullName evidence="1">Reverse transcriptase domain-containing protein</fullName>
    </recommendedName>
</protein>
<dbReference type="EMBL" id="KQ483552">
    <property type="protein sequence ID" value="KYP46612.1"/>
    <property type="molecule type" value="Genomic_DNA"/>
</dbReference>
<feature type="non-terminal residue" evidence="2">
    <location>
        <position position="1"/>
    </location>
</feature>
<name>A0A151RVP3_CAJCA</name>
<accession>A0A151RVP3</accession>
<reference evidence="2" key="1">
    <citation type="journal article" date="2012" name="Nat. Biotechnol.">
        <title>Draft genome sequence of pigeonpea (Cajanus cajan), an orphan legume crop of resource-poor farmers.</title>
        <authorList>
            <person name="Varshney R.K."/>
            <person name="Chen W."/>
            <person name="Li Y."/>
            <person name="Bharti A.K."/>
            <person name="Saxena R.K."/>
            <person name="Schlueter J.A."/>
            <person name="Donoghue M.T."/>
            <person name="Azam S."/>
            <person name="Fan G."/>
            <person name="Whaley A.M."/>
            <person name="Farmer A.D."/>
            <person name="Sheridan J."/>
            <person name="Iwata A."/>
            <person name="Tuteja R."/>
            <person name="Penmetsa R.V."/>
            <person name="Wu W."/>
            <person name="Upadhyaya H.D."/>
            <person name="Yang S.P."/>
            <person name="Shah T."/>
            <person name="Saxena K.B."/>
            <person name="Michael T."/>
            <person name="McCombie W.R."/>
            <person name="Yang B."/>
            <person name="Zhang G."/>
            <person name="Yang H."/>
            <person name="Wang J."/>
            <person name="Spillane C."/>
            <person name="Cook D.R."/>
            <person name="May G.D."/>
            <person name="Xu X."/>
            <person name="Jackson S.A."/>
        </authorList>
    </citation>
    <scope>NUCLEOTIDE SEQUENCE [LARGE SCALE GENOMIC DNA]</scope>
</reference>
<proteinExistence type="predicted"/>
<dbReference type="Pfam" id="PF00078">
    <property type="entry name" value="RVT_1"/>
    <property type="match status" value="1"/>
</dbReference>
<dbReference type="Gramene" id="C.cajan_31620.t">
    <property type="protein sequence ID" value="C.cajan_31620.t.cds1"/>
    <property type="gene ID" value="C.cajan_31620"/>
</dbReference>
<evidence type="ECO:0000259" key="1">
    <source>
        <dbReference type="Pfam" id="PF00078"/>
    </source>
</evidence>
<evidence type="ECO:0000313" key="3">
    <source>
        <dbReference type="Proteomes" id="UP000075243"/>
    </source>
</evidence>
<dbReference type="AlphaFoldDB" id="A0A151RVP3"/>
<organism evidence="2 3">
    <name type="scientific">Cajanus cajan</name>
    <name type="common">Pigeon pea</name>
    <name type="synonym">Cajanus indicus</name>
    <dbReference type="NCBI Taxonomy" id="3821"/>
    <lineage>
        <taxon>Eukaryota</taxon>
        <taxon>Viridiplantae</taxon>
        <taxon>Streptophyta</taxon>
        <taxon>Embryophyta</taxon>
        <taxon>Tracheophyta</taxon>
        <taxon>Spermatophyta</taxon>
        <taxon>Magnoliopsida</taxon>
        <taxon>eudicotyledons</taxon>
        <taxon>Gunneridae</taxon>
        <taxon>Pentapetalae</taxon>
        <taxon>rosids</taxon>
        <taxon>fabids</taxon>
        <taxon>Fabales</taxon>
        <taxon>Fabaceae</taxon>
        <taxon>Papilionoideae</taxon>
        <taxon>50 kb inversion clade</taxon>
        <taxon>NPAAA clade</taxon>
        <taxon>indigoferoid/millettioid clade</taxon>
        <taxon>Phaseoleae</taxon>
        <taxon>Cajanus</taxon>
    </lineage>
</organism>
<dbReference type="Proteomes" id="UP000075243">
    <property type="component" value="Unassembled WGS sequence"/>
</dbReference>
<keyword evidence="3" id="KW-1185">Reference proteome</keyword>
<dbReference type="InterPro" id="IPR000477">
    <property type="entry name" value="RT_dom"/>
</dbReference>
<evidence type="ECO:0000313" key="2">
    <source>
        <dbReference type="EMBL" id="KYP46612.1"/>
    </source>
</evidence>
<feature type="domain" description="Reverse transcriptase" evidence="1">
    <location>
        <begin position="4"/>
        <end position="81"/>
    </location>
</feature>
<gene>
    <name evidence="2" type="ORF">KK1_031777</name>
</gene>
<sequence length="109" mass="12366">FKPSRGICQGDSISPYLFVLCLERLSQLIEVVVNLGLWKPISLLKEGLNLAHLAFVDDIIVFVKANMDQATIIHKIALPTIVKLFVKILVVRKQRFYSPKMSTRGRGMR</sequence>